<dbReference type="Gene3D" id="2.30.30.40">
    <property type="entry name" value="SH3 Domains"/>
    <property type="match status" value="2"/>
</dbReference>
<dbReference type="InterPro" id="IPR029294">
    <property type="entry name" value="hSH3"/>
</dbReference>
<gene>
    <name evidence="4" type="primary">LOC109098504</name>
</gene>
<keyword evidence="5" id="KW-1185">Reference proteome</keyword>
<dbReference type="InterPro" id="IPR001452">
    <property type="entry name" value="SH3_domain"/>
</dbReference>
<dbReference type="Proteomes" id="UP000694427">
    <property type="component" value="Unplaced"/>
</dbReference>
<reference evidence="4" key="2">
    <citation type="submission" date="2025-09" db="UniProtKB">
        <authorList>
            <consortium name="Ensembl"/>
        </authorList>
    </citation>
    <scope>IDENTIFICATION</scope>
</reference>
<dbReference type="PROSITE" id="PS50002">
    <property type="entry name" value="SH3"/>
    <property type="match status" value="1"/>
</dbReference>
<dbReference type="GO" id="GO:0050852">
    <property type="term" value="P:T cell receptor signaling pathway"/>
    <property type="evidence" value="ECO:0007669"/>
    <property type="project" value="TreeGrafter"/>
</dbReference>
<dbReference type="Pfam" id="PF14603">
    <property type="entry name" value="hSH3"/>
    <property type="match status" value="2"/>
</dbReference>
<accession>A0A8C1MJF1</accession>
<feature type="region of interest" description="Disordered" evidence="3">
    <location>
        <begin position="79"/>
        <end position="101"/>
    </location>
</feature>
<feature type="compositionally biased region" description="Pro residues" evidence="3">
    <location>
        <begin position="222"/>
        <end position="233"/>
    </location>
</feature>
<evidence type="ECO:0000313" key="4">
    <source>
        <dbReference type="Ensembl" id="ENSCCRP00010077021.1"/>
    </source>
</evidence>
<proteinExistence type="predicted"/>
<dbReference type="GO" id="GO:0007229">
    <property type="term" value="P:integrin-mediated signaling pathway"/>
    <property type="evidence" value="ECO:0007669"/>
    <property type="project" value="InterPro"/>
</dbReference>
<feature type="compositionally biased region" description="Basic and acidic residues" evidence="3">
    <location>
        <begin position="263"/>
        <end position="277"/>
    </location>
</feature>
<feature type="compositionally biased region" description="Basic and acidic residues" evidence="3">
    <location>
        <begin position="431"/>
        <end position="442"/>
    </location>
</feature>
<feature type="region of interest" description="Disordered" evidence="3">
    <location>
        <begin position="119"/>
        <end position="277"/>
    </location>
</feature>
<dbReference type="GO" id="GO:0072659">
    <property type="term" value="P:protein localization to plasma membrane"/>
    <property type="evidence" value="ECO:0007669"/>
    <property type="project" value="TreeGrafter"/>
</dbReference>
<dbReference type="SUPFAM" id="SSF50044">
    <property type="entry name" value="SH3-domain"/>
    <property type="match status" value="2"/>
</dbReference>
<name>A0A8C1MJF1_CYPCA</name>
<dbReference type="AlphaFoldDB" id="A0A8C1MJF1"/>
<dbReference type="PANTHER" id="PTHR16830">
    <property type="entry name" value="SH2 CONTAINING ADAPTOR PRAM-1 RELATED"/>
    <property type="match status" value="1"/>
</dbReference>
<evidence type="ECO:0000256" key="3">
    <source>
        <dbReference type="SAM" id="MobiDB-lite"/>
    </source>
</evidence>
<organism evidence="4 5">
    <name type="scientific">Cyprinus carpio</name>
    <name type="common">Common carp</name>
    <dbReference type="NCBI Taxonomy" id="7962"/>
    <lineage>
        <taxon>Eukaryota</taxon>
        <taxon>Metazoa</taxon>
        <taxon>Chordata</taxon>
        <taxon>Craniata</taxon>
        <taxon>Vertebrata</taxon>
        <taxon>Euteleostomi</taxon>
        <taxon>Actinopterygii</taxon>
        <taxon>Neopterygii</taxon>
        <taxon>Teleostei</taxon>
        <taxon>Ostariophysi</taxon>
        <taxon>Cypriniformes</taxon>
        <taxon>Cyprinidae</taxon>
        <taxon>Cyprininae</taxon>
        <taxon>Cyprinus</taxon>
    </lineage>
</organism>
<dbReference type="InterPro" id="IPR036028">
    <property type="entry name" value="SH3-like_dom_sf"/>
</dbReference>
<evidence type="ECO:0000313" key="5">
    <source>
        <dbReference type="Proteomes" id="UP000694427"/>
    </source>
</evidence>
<feature type="region of interest" description="Disordered" evidence="3">
    <location>
        <begin position="401"/>
        <end position="442"/>
    </location>
</feature>
<keyword evidence="1" id="KW-0728">SH3 domain</keyword>
<dbReference type="PANTHER" id="PTHR16830:SF12">
    <property type="entry name" value="PDZ DOMAIN-CONTAINING PROTEIN"/>
    <property type="match status" value="1"/>
</dbReference>
<sequence length="570" mass="64828">MEENVDVKAIRAKFHAQLEMAASGGGSSIKPHTVGALPESLTNGALRNKISAVPPRSVFPLNAQSEPEMFPSGPHGVFPRPPPSHRLGAQGSPKMPPTEVSVPSKVKLTGELLQRKILQQHSDMKVSSTFKPPLPSQRSVSEVVPLRKPLPNVGPRPSKPKRPPSVNLDHFRKKAPVVLPKRNIELQSSKGPARPPYKPSQKASSFSELDIDPQEDYDDISPLPPPPPTPPRPRACLSSHVADSWTDSFSSQHEDSDQEIYEDPDRPVPAERKVLKETKKTELDKKELKEKQKWENEYRKRFKLNGPIEVIHMARVREDWQGGKNDLTVRQGENVEIIRVSNNPEGKWLARNLRGSMGYISNSCVDVDYEEVKRKIRGQTMPSYNPSAGRPINPELYDDIGSNDQLDSSFHSDDVYDDVEHDEFPPPPPEISHDPIKSKQREKEEKEFRKKFKFEGPIRVLYTMMVDPNASLKKAGSKYLEVVNGEILDVIQETNKKHFLCCNKLGKYGYVPLNYLLHEYVLILNTVIRVIFICLIVFKCYKILCFYYFIFLGRMRFMTTLILLQVHIYF</sequence>
<feature type="compositionally biased region" description="Polar residues" evidence="3">
    <location>
        <begin position="119"/>
        <end position="140"/>
    </location>
</feature>
<protein>
    <submittedName>
        <fullName evidence="4">FYN-binding protein-like</fullName>
    </submittedName>
</protein>
<dbReference type="GO" id="GO:0005886">
    <property type="term" value="C:plasma membrane"/>
    <property type="evidence" value="ECO:0007669"/>
    <property type="project" value="InterPro"/>
</dbReference>
<dbReference type="FunFam" id="2.30.30.40:FF:000133">
    <property type="entry name" value="FYN-binding protein-like isoform X2"/>
    <property type="match status" value="1"/>
</dbReference>
<keyword evidence="2" id="KW-0597">Phosphoprotein</keyword>
<evidence type="ECO:0000256" key="1">
    <source>
        <dbReference type="ARBA" id="ARBA00022443"/>
    </source>
</evidence>
<reference evidence="4" key="1">
    <citation type="submission" date="2025-08" db="UniProtKB">
        <authorList>
            <consortium name="Ensembl"/>
        </authorList>
    </citation>
    <scope>IDENTIFICATION</scope>
</reference>
<evidence type="ECO:0000256" key="2">
    <source>
        <dbReference type="ARBA" id="ARBA00022553"/>
    </source>
</evidence>
<feature type="compositionally biased region" description="Acidic residues" evidence="3">
    <location>
        <begin position="209"/>
        <end position="219"/>
    </location>
</feature>
<dbReference type="InterPro" id="IPR043443">
    <property type="entry name" value="FYB1/2-like"/>
</dbReference>
<dbReference type="Ensembl" id="ENSCCRT00010085447.1">
    <property type="protein sequence ID" value="ENSCCRP00010077021.1"/>
    <property type="gene ID" value="ENSCCRG00010033644.1"/>
</dbReference>